<dbReference type="Proteomes" id="UP000192343">
    <property type="component" value="Unassembled WGS sequence"/>
</dbReference>
<proteinExistence type="predicted"/>
<feature type="domain" description="Retropepsin-like aspartic endopeptidase" evidence="1">
    <location>
        <begin position="8"/>
        <end position="142"/>
    </location>
</feature>
<dbReference type="InterPro" id="IPR021109">
    <property type="entry name" value="Peptidase_aspartic_dom_sf"/>
</dbReference>
<keyword evidence="3" id="KW-1185">Reference proteome</keyword>
<gene>
    <name evidence="2" type="ORF">B4O97_16985</name>
</gene>
<name>A0A1Y1RTV0_9SPIO</name>
<accession>A0A1Y1RTV0</accession>
<dbReference type="PANTHER" id="PTHR38037:SF1">
    <property type="entry name" value="ATP-DEPENDENT ZINC PROTEASE DOMAIN-CONTAINING PROTEIN-RELATED"/>
    <property type="match status" value="1"/>
</dbReference>
<dbReference type="Pfam" id="PF05618">
    <property type="entry name" value="Zn_protease"/>
    <property type="match status" value="1"/>
</dbReference>
<dbReference type="AlphaFoldDB" id="A0A1Y1RTV0"/>
<dbReference type="InterPro" id="IPR008503">
    <property type="entry name" value="Asp_endopeptidase"/>
</dbReference>
<evidence type="ECO:0000313" key="3">
    <source>
        <dbReference type="Proteomes" id="UP000192343"/>
    </source>
</evidence>
<dbReference type="Gene3D" id="2.40.70.10">
    <property type="entry name" value="Acid Proteases"/>
    <property type="match status" value="1"/>
</dbReference>
<dbReference type="SUPFAM" id="SSF50630">
    <property type="entry name" value="Acid proteases"/>
    <property type="match status" value="1"/>
</dbReference>
<reference evidence="2 3" key="1">
    <citation type="submission" date="2017-03" db="EMBL/GenBank/DDBJ databases">
        <title>Draft Genome sequence of Marispirochaeta sp. strain JC444.</title>
        <authorList>
            <person name="Shivani Y."/>
            <person name="Subhash Y."/>
            <person name="Sasikala C."/>
            <person name="Ramana C."/>
        </authorList>
    </citation>
    <scope>NUCLEOTIDE SEQUENCE [LARGE SCALE GENOMIC DNA]</scope>
    <source>
        <strain evidence="2 3">JC444</strain>
    </source>
</reference>
<dbReference type="PANTHER" id="PTHR38037">
    <property type="entry name" value="ZN_PROTEASE DOMAIN-CONTAINING PROTEIN"/>
    <property type="match status" value="1"/>
</dbReference>
<evidence type="ECO:0000259" key="1">
    <source>
        <dbReference type="Pfam" id="PF05618"/>
    </source>
</evidence>
<evidence type="ECO:0000313" key="2">
    <source>
        <dbReference type="EMBL" id="ORC31208.1"/>
    </source>
</evidence>
<sequence length="148" mass="16286">MNEAKRAGWKEYVSLPELGLHRIVAKLDTGARSAALHASDILVYDSPGGPRVAFTVFPHRGLSGSGTRCTAPLVDRREVTNSGGAVQVRYIISTLLVLGSEAWTAEISLTDRTRMRYPMLLGRATLGDRFLVDPGRSYLMKRRKGKTQ</sequence>
<dbReference type="EMBL" id="MWQY01000025">
    <property type="protein sequence ID" value="ORC31208.1"/>
    <property type="molecule type" value="Genomic_DNA"/>
</dbReference>
<protein>
    <recommendedName>
        <fullName evidence="1">Retropepsin-like aspartic endopeptidase domain-containing protein</fullName>
    </recommendedName>
</protein>
<dbReference type="STRING" id="1963862.B4O97_16985"/>
<dbReference type="RefSeq" id="WP_083052702.1">
    <property type="nucleotide sequence ID" value="NZ_CAXXQO010000003.1"/>
</dbReference>
<organism evidence="2 3">
    <name type="scientific">Marispirochaeta aestuarii</name>
    <dbReference type="NCBI Taxonomy" id="1963862"/>
    <lineage>
        <taxon>Bacteria</taxon>
        <taxon>Pseudomonadati</taxon>
        <taxon>Spirochaetota</taxon>
        <taxon>Spirochaetia</taxon>
        <taxon>Spirochaetales</taxon>
        <taxon>Spirochaetaceae</taxon>
        <taxon>Marispirochaeta</taxon>
    </lineage>
</organism>
<dbReference type="OrthoDB" id="9782977at2"/>
<comment type="caution">
    <text evidence="2">The sequence shown here is derived from an EMBL/GenBank/DDBJ whole genome shotgun (WGS) entry which is preliminary data.</text>
</comment>